<organism evidence="3 4">
    <name type="scientific">Aspergillus leporis</name>
    <dbReference type="NCBI Taxonomy" id="41062"/>
    <lineage>
        <taxon>Eukaryota</taxon>
        <taxon>Fungi</taxon>
        <taxon>Dikarya</taxon>
        <taxon>Ascomycota</taxon>
        <taxon>Pezizomycotina</taxon>
        <taxon>Eurotiomycetes</taxon>
        <taxon>Eurotiomycetidae</taxon>
        <taxon>Eurotiales</taxon>
        <taxon>Aspergillaceae</taxon>
        <taxon>Aspergillus</taxon>
        <taxon>Aspergillus subgen. Circumdati</taxon>
    </lineage>
</organism>
<sequence length="303" mass="34110">MSLPDEQRVPLPQERPPSSTGGPTTGVHERTGRLRHYTRIQDGINEVVRQIRNIVAASNHHCFIGAREPHIMLTRLMRKLKPNEIEERYKTLQELTKHCSGPPVNESKSKWLNKWPEIISVYKAANLPDVEGALRVGNSEVASIGRGDVEVRSTRADGSTGRITLQNAVYVPDLHTNIISMDLANEVGVYLNQRLKILENGDGIPICRYFKLFKHNVVDYNKINVRDAERHASLEAVNQLENTATGAGVTPSENPICATCKLSNTRQQISRRPAERAAIVFEKVYFDLIHEETAFNGHKWVSH</sequence>
<evidence type="ECO:0000313" key="3">
    <source>
        <dbReference type="EMBL" id="KAB8079333.1"/>
    </source>
</evidence>
<dbReference type="OrthoDB" id="4501190at2759"/>
<dbReference type="Proteomes" id="UP000326565">
    <property type="component" value="Unassembled WGS sequence"/>
</dbReference>
<dbReference type="Pfam" id="PF22936">
    <property type="entry name" value="Pol_BBD"/>
    <property type="match status" value="1"/>
</dbReference>
<reference evidence="3 4" key="1">
    <citation type="submission" date="2019-04" db="EMBL/GenBank/DDBJ databases">
        <title>Friends and foes A comparative genomics study of 23 Aspergillus species from section Flavi.</title>
        <authorList>
            <consortium name="DOE Joint Genome Institute"/>
            <person name="Kjaerbolling I."/>
            <person name="Vesth T."/>
            <person name="Frisvad J.C."/>
            <person name="Nybo J.L."/>
            <person name="Theobald S."/>
            <person name="Kildgaard S."/>
            <person name="Isbrandt T."/>
            <person name="Kuo A."/>
            <person name="Sato A."/>
            <person name="Lyhne E.K."/>
            <person name="Kogle M.E."/>
            <person name="Wiebenga A."/>
            <person name="Kun R.S."/>
            <person name="Lubbers R.J."/>
            <person name="Makela M.R."/>
            <person name="Barry K."/>
            <person name="Chovatia M."/>
            <person name="Clum A."/>
            <person name="Daum C."/>
            <person name="Haridas S."/>
            <person name="He G."/>
            <person name="LaButti K."/>
            <person name="Lipzen A."/>
            <person name="Mondo S."/>
            <person name="Riley R."/>
            <person name="Salamov A."/>
            <person name="Simmons B.A."/>
            <person name="Magnuson J.K."/>
            <person name="Henrissat B."/>
            <person name="Mortensen U.H."/>
            <person name="Larsen T.O."/>
            <person name="Devries R.P."/>
            <person name="Grigoriev I.V."/>
            <person name="Machida M."/>
            <person name="Baker S.E."/>
            <person name="Andersen M.R."/>
        </authorList>
    </citation>
    <scope>NUCLEOTIDE SEQUENCE [LARGE SCALE GENOMIC DNA]</scope>
    <source>
        <strain evidence="3 4">CBS 151.66</strain>
    </source>
</reference>
<dbReference type="EMBL" id="ML732151">
    <property type="protein sequence ID" value="KAB8079333.1"/>
    <property type="molecule type" value="Genomic_DNA"/>
</dbReference>
<evidence type="ECO:0000313" key="4">
    <source>
        <dbReference type="Proteomes" id="UP000326565"/>
    </source>
</evidence>
<dbReference type="InterPro" id="IPR054722">
    <property type="entry name" value="PolX-like_BBD"/>
</dbReference>
<name>A0A5N5XF25_9EURO</name>
<dbReference type="AlphaFoldDB" id="A0A5N5XF25"/>
<protein>
    <recommendedName>
        <fullName evidence="2">Retrovirus-related Pol polyprotein from transposon TNT 1-94-like beta-barrel domain-containing protein</fullName>
    </recommendedName>
</protein>
<keyword evidence="4" id="KW-1185">Reference proteome</keyword>
<evidence type="ECO:0000256" key="1">
    <source>
        <dbReference type="SAM" id="MobiDB-lite"/>
    </source>
</evidence>
<feature type="domain" description="Retrovirus-related Pol polyprotein from transposon TNT 1-94-like beta-barrel" evidence="2">
    <location>
        <begin position="135"/>
        <end position="188"/>
    </location>
</feature>
<proteinExistence type="predicted"/>
<feature type="region of interest" description="Disordered" evidence="1">
    <location>
        <begin position="1"/>
        <end position="31"/>
    </location>
</feature>
<evidence type="ECO:0000259" key="2">
    <source>
        <dbReference type="Pfam" id="PF22936"/>
    </source>
</evidence>
<accession>A0A5N5XF25</accession>
<gene>
    <name evidence="3" type="ORF">BDV29DRAFT_151937</name>
</gene>